<dbReference type="AlphaFoldDB" id="A0A6J1QVE3"/>
<dbReference type="RefSeq" id="XP_024886569.1">
    <property type="nucleotide sequence ID" value="XM_025030801.1"/>
</dbReference>
<gene>
    <name evidence="2" type="primary">LOC112464033</name>
</gene>
<protein>
    <submittedName>
        <fullName evidence="2">Uncharacterized protein LOC112464033</fullName>
    </submittedName>
</protein>
<name>A0A6J1QVE3_9HYME</name>
<dbReference type="Proteomes" id="UP000504618">
    <property type="component" value="Unplaced"/>
</dbReference>
<dbReference type="GeneID" id="112464033"/>
<proteinExistence type="predicted"/>
<organism evidence="1 2">
    <name type="scientific">Temnothorax curvispinosus</name>
    <dbReference type="NCBI Taxonomy" id="300111"/>
    <lineage>
        <taxon>Eukaryota</taxon>
        <taxon>Metazoa</taxon>
        <taxon>Ecdysozoa</taxon>
        <taxon>Arthropoda</taxon>
        <taxon>Hexapoda</taxon>
        <taxon>Insecta</taxon>
        <taxon>Pterygota</taxon>
        <taxon>Neoptera</taxon>
        <taxon>Endopterygota</taxon>
        <taxon>Hymenoptera</taxon>
        <taxon>Apocrita</taxon>
        <taxon>Aculeata</taxon>
        <taxon>Formicoidea</taxon>
        <taxon>Formicidae</taxon>
        <taxon>Myrmicinae</taxon>
        <taxon>Temnothorax</taxon>
    </lineage>
</organism>
<keyword evidence="1" id="KW-1185">Reference proteome</keyword>
<dbReference type="SUPFAM" id="SSF56672">
    <property type="entry name" value="DNA/RNA polymerases"/>
    <property type="match status" value="1"/>
</dbReference>
<dbReference type="InterPro" id="IPR008042">
    <property type="entry name" value="Retrotrans_Pao"/>
</dbReference>
<dbReference type="InterPro" id="IPR043502">
    <property type="entry name" value="DNA/RNA_pol_sf"/>
</dbReference>
<dbReference type="GO" id="GO:0071897">
    <property type="term" value="P:DNA biosynthetic process"/>
    <property type="evidence" value="ECO:0007669"/>
    <property type="project" value="UniProtKB-ARBA"/>
</dbReference>
<dbReference type="Pfam" id="PF05380">
    <property type="entry name" value="Peptidase_A17"/>
    <property type="match status" value="1"/>
</dbReference>
<dbReference type="PANTHER" id="PTHR47331">
    <property type="entry name" value="PHD-TYPE DOMAIN-CONTAINING PROTEIN"/>
    <property type="match status" value="1"/>
</dbReference>
<dbReference type="OrthoDB" id="7697913at2759"/>
<evidence type="ECO:0000313" key="1">
    <source>
        <dbReference type="Proteomes" id="UP000504618"/>
    </source>
</evidence>
<evidence type="ECO:0000313" key="2">
    <source>
        <dbReference type="RefSeq" id="XP_024886569.1"/>
    </source>
</evidence>
<sequence>MHEISTSVFLAKLKGALAEKIAPTTAPVAAQPSQSQQRLPDISIPSFKGVYEAWPTYRDLFKASYLDQLFASSTPVQKNAKALDQLLNTFKEGIKGLQSLGVSQDLGDCVLVYQLSRQLDRQTKEQWETSLGAACEYPRFEKLEQFLTSRARALERSNQRPAQEARQGLLPQHGAPRRLIMRQLNRHAPIHQTAQRSTREWPHLTKLPLADPDFLTPRSVDIIIGADSYRQIIKPNIIKRDTLMPIAQFSIFGWLVLGPVDTSSSASAAVHHASIQEREDALDELLSRFWTQEEVPASNNFELTPDEQRCEEHFKSTVSRDSTGHQFMTEYRDLNHMKKASPVSSQQTQYYLPHHGVLKPDSATTKLRVVFNGSSASTSGRSLNDIMHTGAKLHLDITDVLLWIRQFRHLVATDITKMYRQINVHEDDWNLQRILWLDELLNEVAYYLTTVTYGTKTAPFLAVRTLLQLVKDEGHNFPLAVPSILQGRYVDDSFGGADTVQQLIKIALQLKNLCMAGGFPLAKWHATHPDVLTAVQAEKDQGSQITFDDCATKILGLRWLPQEDSFAFATRISSHTDHLTKRLVLSEVAQIFDPLGFASPVVIKAKMLLQELWLHKLQWDEPLPSQLSSRWLIIRKELTSLRKISIPRWYNTRSTSTVEFHGFSDASQLAMAAVVFITVHGSNGATISLVCSKTKVAPLKRLTIPRLELTAALLLSRLMQYVQVTLKLNVTATHLWTDSVVTLTWIKSHASRWKDFVRNRVSQIQELTANAHWKYVPGTSNPADCASRRLNTAQLQSHSLWWTGAPWILTPEAWPSQPALSDELSAHEACPGIALHAAASQPEYHWDLIYRFISLLGKRRRKPLDLHSALEEARFF</sequence>
<accession>A0A6J1QVE3</accession>
<reference evidence="2" key="1">
    <citation type="submission" date="2025-08" db="UniProtKB">
        <authorList>
            <consortium name="RefSeq"/>
        </authorList>
    </citation>
    <scope>IDENTIFICATION</scope>
    <source>
        <tissue evidence="2">Whole body</tissue>
    </source>
</reference>